<dbReference type="GO" id="GO:0008270">
    <property type="term" value="F:zinc ion binding"/>
    <property type="evidence" value="ECO:0007669"/>
    <property type="project" value="UniProtKB-KW"/>
</dbReference>
<dbReference type="Proteomes" id="UP000242287">
    <property type="component" value="Unassembled WGS sequence"/>
</dbReference>
<dbReference type="Pfam" id="PF00628">
    <property type="entry name" value="PHD"/>
    <property type="match status" value="1"/>
</dbReference>
<dbReference type="PROSITE" id="PS51805">
    <property type="entry name" value="EPHD"/>
    <property type="match status" value="1"/>
</dbReference>
<gene>
    <name evidence="10" type="ORF">AMATHDRAFT_145446</name>
</gene>
<keyword evidence="1" id="KW-0479">Metal-binding</keyword>
<dbReference type="InterPro" id="IPR001025">
    <property type="entry name" value="BAH_dom"/>
</dbReference>
<feature type="domain" description="BAH" evidence="7">
    <location>
        <begin position="11"/>
        <end position="139"/>
    </location>
</feature>
<dbReference type="PANTHER" id="PTHR47672:SF1">
    <property type="entry name" value="E3 UBIQUITIN-PROTEIN LIGASE SNT2"/>
    <property type="match status" value="1"/>
</dbReference>
<dbReference type="PROSITE" id="PS51293">
    <property type="entry name" value="SANT"/>
    <property type="match status" value="1"/>
</dbReference>
<dbReference type="GO" id="GO:0006355">
    <property type="term" value="P:regulation of DNA-templated transcription"/>
    <property type="evidence" value="ECO:0007669"/>
    <property type="project" value="InterPro"/>
</dbReference>
<dbReference type="GO" id="GO:0004842">
    <property type="term" value="F:ubiquitin-protein transferase activity"/>
    <property type="evidence" value="ECO:0007669"/>
    <property type="project" value="TreeGrafter"/>
</dbReference>
<dbReference type="InterPro" id="IPR029617">
    <property type="entry name" value="Snt2"/>
</dbReference>
<feature type="domain" description="PHD-type" evidence="6">
    <location>
        <begin position="176"/>
        <end position="228"/>
    </location>
</feature>
<keyword evidence="2 4" id="KW-0863">Zinc-finger</keyword>
<dbReference type="InterPro" id="IPR011011">
    <property type="entry name" value="Znf_FYVE_PHD"/>
</dbReference>
<dbReference type="PANTHER" id="PTHR47672">
    <property type="entry name" value="E3 UBIQUITIN-PROTEIN LIGASE SNT2"/>
    <property type="match status" value="1"/>
</dbReference>
<dbReference type="GO" id="GO:0043565">
    <property type="term" value="F:sequence-specific DNA binding"/>
    <property type="evidence" value="ECO:0007669"/>
    <property type="project" value="InterPro"/>
</dbReference>
<dbReference type="PROSITE" id="PS01359">
    <property type="entry name" value="ZF_PHD_1"/>
    <property type="match status" value="1"/>
</dbReference>
<evidence type="ECO:0000259" key="9">
    <source>
        <dbReference type="PROSITE" id="PS51805"/>
    </source>
</evidence>
<dbReference type="InterPro" id="IPR009057">
    <property type="entry name" value="Homeodomain-like_sf"/>
</dbReference>
<dbReference type="InterPro" id="IPR013083">
    <property type="entry name" value="Znf_RING/FYVE/PHD"/>
</dbReference>
<feature type="compositionally biased region" description="Basic and acidic residues" evidence="5">
    <location>
        <begin position="231"/>
        <end position="240"/>
    </location>
</feature>
<dbReference type="GO" id="GO:0036205">
    <property type="term" value="P:histone catabolic process"/>
    <property type="evidence" value="ECO:0007669"/>
    <property type="project" value="TreeGrafter"/>
</dbReference>
<evidence type="ECO:0000259" key="7">
    <source>
        <dbReference type="PROSITE" id="PS51038"/>
    </source>
</evidence>
<proteinExistence type="predicted"/>
<reference evidence="10 11" key="1">
    <citation type="submission" date="2014-02" db="EMBL/GenBank/DDBJ databases">
        <title>Transposable element dynamics among asymbiotic and ectomycorrhizal Amanita fungi.</title>
        <authorList>
            <consortium name="DOE Joint Genome Institute"/>
            <person name="Hess J."/>
            <person name="Skrede I."/>
            <person name="Wolfe B."/>
            <person name="LaButti K."/>
            <person name="Ohm R.A."/>
            <person name="Grigoriev I.V."/>
            <person name="Pringle A."/>
        </authorList>
    </citation>
    <scope>NUCLEOTIDE SEQUENCE [LARGE SCALE GENOMIC DNA]</scope>
    <source>
        <strain evidence="10 11">SKay4041</strain>
    </source>
</reference>
<dbReference type="EMBL" id="KZ302007">
    <property type="protein sequence ID" value="PFH50296.1"/>
    <property type="molecule type" value="Genomic_DNA"/>
</dbReference>
<feature type="region of interest" description="Disordered" evidence="5">
    <location>
        <begin position="231"/>
        <end position="272"/>
    </location>
</feature>
<organism evidence="10 11">
    <name type="scientific">Amanita thiersii Skay4041</name>
    <dbReference type="NCBI Taxonomy" id="703135"/>
    <lineage>
        <taxon>Eukaryota</taxon>
        <taxon>Fungi</taxon>
        <taxon>Dikarya</taxon>
        <taxon>Basidiomycota</taxon>
        <taxon>Agaricomycotina</taxon>
        <taxon>Agaricomycetes</taxon>
        <taxon>Agaricomycetidae</taxon>
        <taxon>Agaricales</taxon>
        <taxon>Pluteineae</taxon>
        <taxon>Amanitaceae</taxon>
        <taxon>Amanita</taxon>
    </lineage>
</organism>
<dbReference type="OrthoDB" id="336088at2759"/>
<dbReference type="InterPro" id="IPR019786">
    <property type="entry name" value="Zinc_finger_PHD-type_CS"/>
</dbReference>
<feature type="domain" description="SANT" evidence="8">
    <location>
        <begin position="416"/>
        <end position="464"/>
    </location>
</feature>
<dbReference type="Gene3D" id="1.10.10.60">
    <property type="entry name" value="Homeodomain-like"/>
    <property type="match status" value="1"/>
</dbReference>
<dbReference type="STRING" id="703135.A0A2A9NRB2"/>
<feature type="region of interest" description="Disordered" evidence="5">
    <location>
        <begin position="582"/>
        <end position="602"/>
    </location>
</feature>
<dbReference type="Gene3D" id="2.30.30.490">
    <property type="match status" value="1"/>
</dbReference>
<dbReference type="SUPFAM" id="SSF57903">
    <property type="entry name" value="FYVE/PHD zinc finger"/>
    <property type="match status" value="2"/>
</dbReference>
<dbReference type="GO" id="GO:0003682">
    <property type="term" value="F:chromatin binding"/>
    <property type="evidence" value="ECO:0007669"/>
    <property type="project" value="InterPro"/>
</dbReference>
<dbReference type="InterPro" id="IPR043151">
    <property type="entry name" value="BAH_sf"/>
</dbReference>
<dbReference type="CDD" id="cd04710">
    <property type="entry name" value="BAH_fungalPHD"/>
    <property type="match status" value="1"/>
</dbReference>
<evidence type="ECO:0000313" key="11">
    <source>
        <dbReference type="Proteomes" id="UP000242287"/>
    </source>
</evidence>
<evidence type="ECO:0000256" key="1">
    <source>
        <dbReference type="ARBA" id="ARBA00022723"/>
    </source>
</evidence>
<protein>
    <recommendedName>
        <fullName evidence="12">Lid2 complex component snt2</fullName>
    </recommendedName>
</protein>
<dbReference type="SMART" id="SM00249">
    <property type="entry name" value="PHD"/>
    <property type="match status" value="3"/>
</dbReference>
<evidence type="ECO:0000256" key="4">
    <source>
        <dbReference type="PROSITE-ProRule" id="PRU00146"/>
    </source>
</evidence>
<dbReference type="PROSITE" id="PS51038">
    <property type="entry name" value="BAH"/>
    <property type="match status" value="1"/>
</dbReference>
<evidence type="ECO:0000313" key="10">
    <source>
        <dbReference type="EMBL" id="PFH50296.1"/>
    </source>
</evidence>
<feature type="region of interest" description="Disordered" evidence="5">
    <location>
        <begin position="492"/>
        <end position="518"/>
    </location>
</feature>
<dbReference type="CDD" id="cd15571">
    <property type="entry name" value="ePHD"/>
    <property type="match status" value="1"/>
</dbReference>
<evidence type="ECO:0000259" key="6">
    <source>
        <dbReference type="PROSITE" id="PS50016"/>
    </source>
</evidence>
<dbReference type="SUPFAM" id="SSF46689">
    <property type="entry name" value="Homeodomain-like"/>
    <property type="match status" value="1"/>
</dbReference>
<feature type="compositionally biased region" description="Polar residues" evidence="5">
    <location>
        <begin position="509"/>
        <end position="518"/>
    </location>
</feature>
<dbReference type="InterPro" id="IPR017884">
    <property type="entry name" value="SANT_dom"/>
</dbReference>
<feature type="domain" description="PHD-type" evidence="9">
    <location>
        <begin position="667"/>
        <end position="796"/>
    </location>
</feature>
<dbReference type="SMART" id="SM00717">
    <property type="entry name" value="SANT"/>
    <property type="match status" value="1"/>
</dbReference>
<dbReference type="Gene3D" id="3.30.40.10">
    <property type="entry name" value="Zinc/RING finger domain, C3HC4 (zinc finger)"/>
    <property type="match status" value="2"/>
</dbReference>
<name>A0A2A9NRB2_9AGAR</name>
<sequence length="1030" mass="115642">MSFPVYLKNGEQVKVNDHVYCSPSWSVRDGTPYSVARIMQFLPPDDAPKGQEGRNYLYTRVRLAWYYRPSDVSDRPVGDSRLLLAAIYSEICDINQLRAKCHVVHRDKISDLAGWKKRPDRFYFNRLFDPYIKKEFEVIQSTDVRNLPDHIREVLISRYEYVVAEKEVIPDLTDTIRLCDTCNEWCPSPDSVQCDRCKRFFHMQCVQPPLAAKPSRGYGWTCAPCSRKHEEEVDSREVRHPTPVATKPKSNAPAARGRGRPRKDKLQAEKEENLPVKHYNLWPFRYFGQHTVAEDTLDPDDFIFPRTATRQGPKFQANVPPAPDRDVILAPDPDERGGDNTVEVMGNINSLTEAEVEACKQSLSQDTKLQCSVDWLTEVIRRFSDAALTARPFTAVNMKSPMHLEKWRKQDTAYTDRDWTRDEIAAFEDGIMAHGAELRAVRDEVGTRSMPEVVRFYGHWKNTKLGEENKRISEQGGAPSRPVTQQYRTFEETGDGQQHVGLSDDEESIVNQPTSRTPTCGACRTRESGVWWRAPKGLPTSILCDTCGTNWRKYADLNVRPLREESLPSAKAKREGTPLLAPSAKRARVSWTSASTPSTPPPAVSPVTQLRCYACLKNGPIGKVLKCKKCQFKVHAGTCGAVVDPTTVESWMCDLCQNEDTQEASLYSDCLLCPRARKEERRYKPWPSADSFLRACKPTEGQGWAHVLCSVFTPEPTFSDASQLRLVEGLSTILRHRWSTKCGICNQVEGAVIKCSDCSREFHASCGWKQGYKFGFEIQPVKSSRRDMTVTTTFKSETGCMNAVVSCKDHDHNRRPMYDICETNEGGETALQVYCRAYKQAAVGQTHGLLRKARRLDAILLNRSNDPSTTSQISMLTPPPEPECYKCRTQFSPAFYPVATPPTSALPLPTLASSSASTLIQIPSTSAQTVPINGRHQLHSTHSTADLTAVMVNGNTSNKTNNVNTANNRHHHKWLCHKCHFESVRNKETTAEDDNDHMQDTPTSVSAVVVATAPSSTVVNGIVGKNISVS</sequence>
<dbReference type="InterPro" id="IPR000679">
    <property type="entry name" value="Znf_GATA"/>
</dbReference>
<dbReference type="GO" id="GO:0048189">
    <property type="term" value="C:Lid2 complex"/>
    <property type="evidence" value="ECO:0007669"/>
    <property type="project" value="TreeGrafter"/>
</dbReference>
<evidence type="ECO:0000256" key="5">
    <source>
        <dbReference type="SAM" id="MobiDB-lite"/>
    </source>
</evidence>
<dbReference type="Pfam" id="PF01426">
    <property type="entry name" value="BAH"/>
    <property type="match status" value="1"/>
</dbReference>
<evidence type="ECO:0000256" key="2">
    <source>
        <dbReference type="ARBA" id="ARBA00022771"/>
    </source>
</evidence>
<evidence type="ECO:0008006" key="12">
    <source>
        <dbReference type="Google" id="ProtNLM"/>
    </source>
</evidence>
<dbReference type="AlphaFoldDB" id="A0A2A9NRB2"/>
<dbReference type="InterPro" id="IPR034732">
    <property type="entry name" value="EPHD"/>
</dbReference>
<evidence type="ECO:0000256" key="3">
    <source>
        <dbReference type="ARBA" id="ARBA00022833"/>
    </source>
</evidence>
<dbReference type="PROSITE" id="PS50016">
    <property type="entry name" value="ZF_PHD_2"/>
    <property type="match status" value="1"/>
</dbReference>
<dbReference type="InterPro" id="IPR001005">
    <property type="entry name" value="SANT/Myb"/>
</dbReference>
<keyword evidence="11" id="KW-1185">Reference proteome</keyword>
<accession>A0A2A9NRB2</accession>
<dbReference type="SMART" id="SM00401">
    <property type="entry name" value="ZnF_GATA"/>
    <property type="match status" value="1"/>
</dbReference>
<evidence type="ECO:0000259" key="8">
    <source>
        <dbReference type="PROSITE" id="PS51293"/>
    </source>
</evidence>
<dbReference type="InterPro" id="IPR001965">
    <property type="entry name" value="Znf_PHD"/>
</dbReference>
<dbReference type="CDD" id="cd15497">
    <property type="entry name" value="PHD1_Snt2p_like"/>
    <property type="match status" value="1"/>
</dbReference>
<dbReference type="InterPro" id="IPR019787">
    <property type="entry name" value="Znf_PHD-finger"/>
</dbReference>
<keyword evidence="3" id="KW-0862">Zinc</keyword>
<dbReference type="SMART" id="SM00439">
    <property type="entry name" value="BAH"/>
    <property type="match status" value="1"/>
</dbReference>
<dbReference type="Pfam" id="PF13832">
    <property type="entry name" value="zf-HC5HC2H_2"/>
    <property type="match status" value="1"/>
</dbReference>